<keyword evidence="1" id="KW-0472">Membrane</keyword>
<dbReference type="Gene3D" id="1.20.1530.20">
    <property type="match status" value="1"/>
</dbReference>
<dbReference type="STRING" id="84035.SAMN05660742_12017"/>
<feature type="transmembrane region" description="Helical" evidence="1">
    <location>
        <begin position="21"/>
        <end position="47"/>
    </location>
</feature>
<dbReference type="RefSeq" id="WP_091834329.1">
    <property type="nucleotide sequence ID" value="NZ_FNZK01000020.1"/>
</dbReference>
<dbReference type="InterPro" id="IPR008523">
    <property type="entry name" value="DUF805"/>
</dbReference>
<accession>A0A1H7CJ59</accession>
<dbReference type="AlphaFoldDB" id="A0A1H7CJ59"/>
<name>A0A1H7CJ59_9FIRM</name>
<dbReference type="InterPro" id="IPR038770">
    <property type="entry name" value="Na+/solute_symporter_sf"/>
</dbReference>
<evidence type="ECO:0000313" key="3">
    <source>
        <dbReference type="Proteomes" id="UP000199662"/>
    </source>
</evidence>
<dbReference type="Pfam" id="PF05656">
    <property type="entry name" value="DUF805"/>
    <property type="match status" value="1"/>
</dbReference>
<evidence type="ECO:0000313" key="2">
    <source>
        <dbReference type="EMBL" id="SEJ85705.1"/>
    </source>
</evidence>
<reference evidence="2 3" key="1">
    <citation type="submission" date="2016-10" db="EMBL/GenBank/DDBJ databases">
        <authorList>
            <person name="de Groot N.N."/>
        </authorList>
    </citation>
    <scope>NUCLEOTIDE SEQUENCE [LARGE SCALE GENOMIC DNA]</scope>
    <source>
        <strain evidence="2 3">DSM 2179</strain>
    </source>
</reference>
<evidence type="ECO:0000256" key="1">
    <source>
        <dbReference type="SAM" id="Phobius"/>
    </source>
</evidence>
<dbReference type="EMBL" id="FNZK01000020">
    <property type="protein sequence ID" value="SEJ85705.1"/>
    <property type="molecule type" value="Genomic_DNA"/>
</dbReference>
<proteinExistence type="predicted"/>
<dbReference type="Proteomes" id="UP000199662">
    <property type="component" value="Unassembled WGS sequence"/>
</dbReference>
<keyword evidence="1" id="KW-0812">Transmembrane</keyword>
<dbReference type="GO" id="GO:0005886">
    <property type="term" value="C:plasma membrane"/>
    <property type="evidence" value="ECO:0007669"/>
    <property type="project" value="TreeGrafter"/>
</dbReference>
<feature type="transmembrane region" description="Helical" evidence="1">
    <location>
        <begin position="92"/>
        <end position="114"/>
    </location>
</feature>
<sequence>MSESFKENYLTFSGRLNRKKYFMQIFTVGVVFGLAAAILSFVVSTYLSATGANDSLTTVNEACITFLAILSLPFIASLYIRRLHDFNFKGWWMIIGLILYFPIPVIFSLCLLSIKGTKGENRFGKDPLAKQQRIMTTNS</sequence>
<gene>
    <name evidence="2" type="ORF">SAMN05660742_12017</name>
</gene>
<protein>
    <submittedName>
        <fullName evidence="2">Uncharacterized membrane protein YhaH, DUF805 family</fullName>
    </submittedName>
</protein>
<keyword evidence="3" id="KW-1185">Reference proteome</keyword>
<keyword evidence="1" id="KW-1133">Transmembrane helix</keyword>
<feature type="transmembrane region" description="Helical" evidence="1">
    <location>
        <begin position="59"/>
        <end position="80"/>
    </location>
</feature>
<organism evidence="2 3">
    <name type="scientific">Propionispira arboris</name>
    <dbReference type="NCBI Taxonomy" id="84035"/>
    <lineage>
        <taxon>Bacteria</taxon>
        <taxon>Bacillati</taxon>
        <taxon>Bacillota</taxon>
        <taxon>Negativicutes</taxon>
        <taxon>Selenomonadales</taxon>
        <taxon>Selenomonadaceae</taxon>
        <taxon>Propionispira</taxon>
    </lineage>
</organism>
<dbReference type="PANTHER" id="PTHR34980">
    <property type="entry name" value="INNER MEMBRANE PROTEIN-RELATED-RELATED"/>
    <property type="match status" value="1"/>
</dbReference>